<organism evidence="1 2">
    <name type="scientific">Scleroderma citrinum Foug A</name>
    <dbReference type="NCBI Taxonomy" id="1036808"/>
    <lineage>
        <taxon>Eukaryota</taxon>
        <taxon>Fungi</taxon>
        <taxon>Dikarya</taxon>
        <taxon>Basidiomycota</taxon>
        <taxon>Agaricomycotina</taxon>
        <taxon>Agaricomycetes</taxon>
        <taxon>Agaricomycetidae</taxon>
        <taxon>Boletales</taxon>
        <taxon>Sclerodermatineae</taxon>
        <taxon>Sclerodermataceae</taxon>
        <taxon>Scleroderma</taxon>
    </lineage>
</organism>
<dbReference type="EMBL" id="KN822067">
    <property type="protein sequence ID" value="KIM59980.1"/>
    <property type="molecule type" value="Genomic_DNA"/>
</dbReference>
<dbReference type="Proteomes" id="UP000053989">
    <property type="component" value="Unassembled WGS sequence"/>
</dbReference>
<accession>A0A0C3DGZ6</accession>
<proteinExistence type="predicted"/>
<protein>
    <submittedName>
        <fullName evidence="1">Uncharacterized protein</fullName>
    </submittedName>
</protein>
<dbReference type="InParanoid" id="A0A0C3DGZ6"/>
<evidence type="ECO:0000313" key="2">
    <source>
        <dbReference type="Proteomes" id="UP000053989"/>
    </source>
</evidence>
<reference evidence="2" key="2">
    <citation type="submission" date="2015-01" db="EMBL/GenBank/DDBJ databases">
        <title>Evolutionary Origins and Diversification of the Mycorrhizal Mutualists.</title>
        <authorList>
            <consortium name="DOE Joint Genome Institute"/>
            <consortium name="Mycorrhizal Genomics Consortium"/>
            <person name="Kohler A."/>
            <person name="Kuo A."/>
            <person name="Nagy L.G."/>
            <person name="Floudas D."/>
            <person name="Copeland A."/>
            <person name="Barry K.W."/>
            <person name="Cichocki N."/>
            <person name="Veneault-Fourrey C."/>
            <person name="LaButti K."/>
            <person name="Lindquist E.A."/>
            <person name="Lipzen A."/>
            <person name="Lundell T."/>
            <person name="Morin E."/>
            <person name="Murat C."/>
            <person name="Riley R."/>
            <person name="Ohm R."/>
            <person name="Sun H."/>
            <person name="Tunlid A."/>
            <person name="Henrissat B."/>
            <person name="Grigoriev I.V."/>
            <person name="Hibbett D.S."/>
            <person name="Martin F."/>
        </authorList>
    </citation>
    <scope>NUCLEOTIDE SEQUENCE [LARGE SCALE GENOMIC DNA]</scope>
    <source>
        <strain evidence="2">Foug A</strain>
    </source>
</reference>
<keyword evidence="2" id="KW-1185">Reference proteome</keyword>
<reference evidence="1 2" key="1">
    <citation type="submission" date="2014-04" db="EMBL/GenBank/DDBJ databases">
        <authorList>
            <consortium name="DOE Joint Genome Institute"/>
            <person name="Kuo A."/>
            <person name="Kohler A."/>
            <person name="Nagy L.G."/>
            <person name="Floudas D."/>
            <person name="Copeland A."/>
            <person name="Barry K.W."/>
            <person name="Cichocki N."/>
            <person name="Veneault-Fourrey C."/>
            <person name="LaButti K."/>
            <person name="Lindquist E.A."/>
            <person name="Lipzen A."/>
            <person name="Lundell T."/>
            <person name="Morin E."/>
            <person name="Murat C."/>
            <person name="Sun H."/>
            <person name="Tunlid A."/>
            <person name="Henrissat B."/>
            <person name="Grigoriev I.V."/>
            <person name="Hibbett D.S."/>
            <person name="Martin F."/>
            <person name="Nordberg H.P."/>
            <person name="Cantor M.N."/>
            <person name="Hua S.X."/>
        </authorList>
    </citation>
    <scope>NUCLEOTIDE SEQUENCE [LARGE SCALE GENOMIC DNA]</scope>
    <source>
        <strain evidence="1 2">Foug A</strain>
    </source>
</reference>
<gene>
    <name evidence="1" type="ORF">SCLCIDRAFT_974663</name>
</gene>
<sequence length="95" mass="10748">MSAPKPREQARRGTHNDTQVKRFKLEVVLEHVARHDRHRICNIEISNANTPLVARAPANMRVPTAEGHCHDDREPESVDAVNHTVRKTSQVLNSV</sequence>
<dbReference type="HOGENOM" id="CLU_2374047_0_0_1"/>
<dbReference type="AlphaFoldDB" id="A0A0C3DGZ6"/>
<evidence type="ECO:0000313" key="1">
    <source>
        <dbReference type="EMBL" id="KIM59980.1"/>
    </source>
</evidence>
<name>A0A0C3DGZ6_9AGAM</name>